<dbReference type="Proteomes" id="UP000321578">
    <property type="component" value="Unassembled WGS sequence"/>
</dbReference>
<protein>
    <submittedName>
        <fullName evidence="1">DUF4270 domain-containing protein</fullName>
    </submittedName>
</protein>
<dbReference type="AlphaFoldDB" id="A0A5C6ZEY1"/>
<comment type="caution">
    <text evidence="1">The sequence shown here is derived from an EMBL/GenBank/DDBJ whole genome shotgun (WGS) entry which is preliminary data.</text>
</comment>
<organism evidence="1 2">
    <name type="scientific">Subsaximicrobium wynnwilliamsii</name>
    <dbReference type="NCBI Taxonomy" id="291179"/>
    <lineage>
        <taxon>Bacteria</taxon>
        <taxon>Pseudomonadati</taxon>
        <taxon>Bacteroidota</taxon>
        <taxon>Flavobacteriia</taxon>
        <taxon>Flavobacteriales</taxon>
        <taxon>Flavobacteriaceae</taxon>
        <taxon>Subsaximicrobium</taxon>
    </lineage>
</organism>
<accession>A0A5C6ZEY1</accession>
<reference evidence="1 2" key="1">
    <citation type="submission" date="2019-08" db="EMBL/GenBank/DDBJ databases">
        <title>Genomes of Subsaximicrobium wynnwilliamsii strains.</title>
        <authorList>
            <person name="Bowman J.P."/>
        </authorList>
    </citation>
    <scope>NUCLEOTIDE SEQUENCE [LARGE SCALE GENOMIC DNA]</scope>
    <source>
        <strain evidence="1 2">2-80-2</strain>
    </source>
</reference>
<gene>
    <name evidence="1" type="ORF">ESY86_13725</name>
</gene>
<keyword evidence="2" id="KW-1185">Reference proteome</keyword>
<name>A0A5C6ZEY1_9FLAO</name>
<proteinExistence type="predicted"/>
<dbReference type="EMBL" id="VORO01000016">
    <property type="protein sequence ID" value="TXD88154.1"/>
    <property type="molecule type" value="Genomic_DNA"/>
</dbReference>
<dbReference type="OrthoDB" id="1466062at2"/>
<sequence>MKTTSIASKYLFVIGLVSTCFIACERDFADLESDIINNDNASHFGTDSNKYDVIAFTKAVNPVQTNNLPINILGVYNDPNYGTTTASFVTQMRPSTFNPTFGENVEVTSVVLTIPYFSTPTEINAEGETIYRLDSLYGSGAVNLKIFENNYFLRDFKPNSTTNESQNYYSNRDTGLDMINSGQLENQLLYEIENFVPDPSQITIEEDGEDASKLAPSLRIVLPEAFWVDKIIAKQGEPELENASNFNNYFRGLYFKVEQIGNTGSMVLLNLASTNANITINYTRPAQDADADPLEFEYAINFGPNRANFLSNDFSIPNGNATTGDENLYLKGGAGSVAEINLFNGEDLDDTAGENSFEAFKKDFVETDANGKFISQTKLVNEANLIFHVNQNLVNGQEPFRLYLYDMKNNRPLVDYFFDQANSTIPRFSRPGHLGVLERVGNEPNGEGIKYRMRITEHINNLLLRDSTNVKLGIAVSTNVNLESNAMQSDVLTTDDSDLKAPISSVLSPNGTVLYGNNTTNEAKKLYLEIFYTEPNN</sequence>
<evidence type="ECO:0000313" key="2">
    <source>
        <dbReference type="Proteomes" id="UP000321578"/>
    </source>
</evidence>
<dbReference type="InterPro" id="IPR025366">
    <property type="entry name" value="DUF4270"/>
</dbReference>
<evidence type="ECO:0000313" key="1">
    <source>
        <dbReference type="EMBL" id="TXD88154.1"/>
    </source>
</evidence>
<dbReference type="RefSeq" id="WP_147087162.1">
    <property type="nucleotide sequence ID" value="NZ_VORM01000015.1"/>
</dbReference>
<dbReference type="Pfam" id="PF14092">
    <property type="entry name" value="DUF4270"/>
    <property type="match status" value="1"/>
</dbReference>